<evidence type="ECO:0008006" key="3">
    <source>
        <dbReference type="Google" id="ProtNLM"/>
    </source>
</evidence>
<evidence type="ECO:0000313" key="2">
    <source>
        <dbReference type="Proteomes" id="UP001189429"/>
    </source>
</evidence>
<dbReference type="InterPro" id="IPR036250">
    <property type="entry name" value="AcylCo_DH-like_C"/>
</dbReference>
<dbReference type="Gene3D" id="2.40.110.10">
    <property type="entry name" value="Butyryl-CoA Dehydrogenase, subunit A, domain 2"/>
    <property type="match status" value="1"/>
</dbReference>
<sequence length="479" mass="53028">MFAERSKAIHDWAAKCPAKWKGKQPTFDESAAEMREFLGLGLLRHTSLRDEPEWFFEAHRAVALSEHNLGMGFWTRLTVQFNLFAGTVLAVGGDEQVAQLDAMQEKQQLGCFGLTEKFAGVSSGLIVETLAEYDRASRQFVLRTPSEGAKKNWISQGFVADKSVVIADLMIDGKSRGPHAFLIDFRTIVDGKKQLVSGITLDDMGPKTAANSLDNAWIHFDDVRVPETALLNRYATIDAEGNYVTKQAGMFTMGMIGQRLFTGRVGVAQVATLFGKRLFAHTKAYTDNKQFNGPKGMRPPLSMLPQVMSLFSKAEAAFDYCERYNALVEAELCDCLRKGKLPPPRLTDAIATAKVRSVETCVTLCFKLKQTVGAYALMEHSMFGLLDNMHVAKCAEGESCILMAKMAGDRMKAGDVPNSGEEEQKLVAELRQSSLTAESDKAFYLAELVMDRLMQQYLGQPIPKGVGRTFADDFHLSRL</sequence>
<name>A0ABN9VBJ2_9DINO</name>
<dbReference type="SUPFAM" id="SSF47203">
    <property type="entry name" value="Acyl-CoA dehydrogenase C-terminal domain-like"/>
    <property type="match status" value="1"/>
</dbReference>
<dbReference type="SUPFAM" id="SSF56645">
    <property type="entry name" value="Acyl-CoA dehydrogenase NM domain-like"/>
    <property type="match status" value="1"/>
</dbReference>
<evidence type="ECO:0000313" key="1">
    <source>
        <dbReference type="EMBL" id="CAK0870016.1"/>
    </source>
</evidence>
<keyword evidence="2" id="KW-1185">Reference proteome</keyword>
<gene>
    <name evidence="1" type="ORF">PCOR1329_LOCUS56223</name>
</gene>
<dbReference type="Gene3D" id="1.20.140.10">
    <property type="entry name" value="Butyryl-CoA Dehydrogenase, subunit A, domain 3"/>
    <property type="match status" value="1"/>
</dbReference>
<accession>A0ABN9VBJ2</accession>
<proteinExistence type="predicted"/>
<dbReference type="InterPro" id="IPR012258">
    <property type="entry name" value="Acyl-CoA_oxidase"/>
</dbReference>
<dbReference type="EMBL" id="CAUYUJ010016915">
    <property type="protein sequence ID" value="CAK0870016.1"/>
    <property type="molecule type" value="Genomic_DNA"/>
</dbReference>
<dbReference type="PANTHER" id="PTHR10909">
    <property type="entry name" value="ELECTRON TRANSPORT OXIDOREDUCTASE"/>
    <property type="match status" value="1"/>
</dbReference>
<reference evidence="1" key="1">
    <citation type="submission" date="2023-10" db="EMBL/GenBank/DDBJ databases">
        <authorList>
            <person name="Chen Y."/>
            <person name="Shah S."/>
            <person name="Dougan E. K."/>
            <person name="Thang M."/>
            <person name="Chan C."/>
        </authorList>
    </citation>
    <scope>NUCLEOTIDE SEQUENCE [LARGE SCALE GENOMIC DNA]</scope>
</reference>
<dbReference type="InterPro" id="IPR046373">
    <property type="entry name" value="Acyl-CoA_Oxase/DH_mid-dom_sf"/>
</dbReference>
<comment type="caution">
    <text evidence="1">The sequence shown here is derived from an EMBL/GenBank/DDBJ whole genome shotgun (WGS) entry which is preliminary data.</text>
</comment>
<organism evidence="1 2">
    <name type="scientific">Prorocentrum cordatum</name>
    <dbReference type="NCBI Taxonomy" id="2364126"/>
    <lineage>
        <taxon>Eukaryota</taxon>
        <taxon>Sar</taxon>
        <taxon>Alveolata</taxon>
        <taxon>Dinophyceae</taxon>
        <taxon>Prorocentrales</taxon>
        <taxon>Prorocentraceae</taxon>
        <taxon>Prorocentrum</taxon>
    </lineage>
</organism>
<dbReference type="InterPro" id="IPR009100">
    <property type="entry name" value="AcylCoA_DH/oxidase_NM_dom_sf"/>
</dbReference>
<protein>
    <recommendedName>
        <fullName evidence="3">Acyl-coenzyme A oxidase</fullName>
    </recommendedName>
</protein>
<dbReference type="Proteomes" id="UP001189429">
    <property type="component" value="Unassembled WGS sequence"/>
</dbReference>